<name>A0AAE1W840_9LAMI</name>
<reference evidence="1" key="1">
    <citation type="submission" date="2020-06" db="EMBL/GenBank/DDBJ databases">
        <authorList>
            <person name="Li T."/>
            <person name="Hu X."/>
            <person name="Zhang T."/>
            <person name="Song X."/>
            <person name="Zhang H."/>
            <person name="Dai N."/>
            <person name="Sheng W."/>
            <person name="Hou X."/>
            <person name="Wei L."/>
        </authorList>
    </citation>
    <scope>NUCLEOTIDE SEQUENCE</scope>
    <source>
        <strain evidence="1">K16</strain>
        <tissue evidence="1">Leaf</tissue>
    </source>
</reference>
<accession>A0AAE1W840</accession>
<organism evidence="1 2">
    <name type="scientific">Sesamum angolense</name>
    <dbReference type="NCBI Taxonomy" id="2727404"/>
    <lineage>
        <taxon>Eukaryota</taxon>
        <taxon>Viridiplantae</taxon>
        <taxon>Streptophyta</taxon>
        <taxon>Embryophyta</taxon>
        <taxon>Tracheophyta</taxon>
        <taxon>Spermatophyta</taxon>
        <taxon>Magnoliopsida</taxon>
        <taxon>eudicotyledons</taxon>
        <taxon>Gunneridae</taxon>
        <taxon>Pentapetalae</taxon>
        <taxon>asterids</taxon>
        <taxon>lamiids</taxon>
        <taxon>Lamiales</taxon>
        <taxon>Pedaliaceae</taxon>
        <taxon>Sesamum</taxon>
    </lineage>
</organism>
<sequence length="120" mass="12963">MFSYAFQLVKAFALHWRANRLETGAMEPGMITTLRADLDLCLDQFLLGMTEVTGPVKGLQGVPNLPPALVLHGMRETTSQAVGPPVLEQMGRQLMHIAGLVLDPTVLDDGSFGFAAVDLI</sequence>
<proteinExistence type="predicted"/>
<dbReference type="Proteomes" id="UP001289374">
    <property type="component" value="Unassembled WGS sequence"/>
</dbReference>
<comment type="caution">
    <text evidence="1">The sequence shown here is derived from an EMBL/GenBank/DDBJ whole genome shotgun (WGS) entry which is preliminary data.</text>
</comment>
<dbReference type="AlphaFoldDB" id="A0AAE1W840"/>
<dbReference type="EMBL" id="JACGWL010000014">
    <property type="protein sequence ID" value="KAK4388492.1"/>
    <property type="molecule type" value="Genomic_DNA"/>
</dbReference>
<protein>
    <submittedName>
        <fullName evidence="1">Uncharacterized protein</fullName>
    </submittedName>
</protein>
<evidence type="ECO:0000313" key="1">
    <source>
        <dbReference type="EMBL" id="KAK4388492.1"/>
    </source>
</evidence>
<reference evidence="1" key="2">
    <citation type="journal article" date="2024" name="Plant">
        <title>Genomic evolution and insights into agronomic trait innovations of Sesamum species.</title>
        <authorList>
            <person name="Miao H."/>
            <person name="Wang L."/>
            <person name="Qu L."/>
            <person name="Liu H."/>
            <person name="Sun Y."/>
            <person name="Le M."/>
            <person name="Wang Q."/>
            <person name="Wei S."/>
            <person name="Zheng Y."/>
            <person name="Lin W."/>
            <person name="Duan Y."/>
            <person name="Cao H."/>
            <person name="Xiong S."/>
            <person name="Wang X."/>
            <person name="Wei L."/>
            <person name="Li C."/>
            <person name="Ma Q."/>
            <person name="Ju M."/>
            <person name="Zhao R."/>
            <person name="Li G."/>
            <person name="Mu C."/>
            <person name="Tian Q."/>
            <person name="Mei H."/>
            <person name="Zhang T."/>
            <person name="Gao T."/>
            <person name="Zhang H."/>
        </authorList>
    </citation>
    <scope>NUCLEOTIDE SEQUENCE</scope>
    <source>
        <strain evidence="1">K16</strain>
    </source>
</reference>
<evidence type="ECO:0000313" key="2">
    <source>
        <dbReference type="Proteomes" id="UP001289374"/>
    </source>
</evidence>
<gene>
    <name evidence="1" type="ORF">Sango_2455800</name>
</gene>
<keyword evidence="2" id="KW-1185">Reference proteome</keyword>